<reference evidence="6 7" key="1">
    <citation type="journal article" date="2017" name="Nat. Commun.">
        <title>A dsRNA virus with filamentous viral particles.</title>
        <authorList>
            <person name="Jia H."/>
            <person name="Dong K."/>
            <person name="Zhou L."/>
            <person name="Wang G."/>
            <person name="Hong N."/>
            <person name="Jiang D."/>
            <person name="Xu W."/>
        </authorList>
    </citation>
    <scope>NUCLEOTIDE SEQUENCE [LARGE SCALE GENOMIC DNA]</scope>
    <source>
        <strain evidence="6 7">LT-3-1</strain>
    </source>
</reference>
<evidence type="ECO:0000313" key="7">
    <source>
        <dbReference type="Proteomes" id="UP000500971"/>
    </source>
</evidence>
<sequence>MTTADPAEPDARGVVLVIREKKLSDRPVPAVVVEEQLNQLLRVFARNTSTPRVVRCTIPGVDGRQDGKVVLRHVPDGGTLTTSFRTTRADLVRVSGTEEEKLEKLRDMSSDAPASAKSRAMERDASRLDEAVQRASLLRNPSFRIYGLQRKTPLGFEGAPPPEGRPLRAAANLMATRLAAVGPPGPDGRPGVDEVYKSQMLEALAMGDYTTHDPASLHPRFLEYVHERVTAVPRRESLALAFAQKVMRRVWDRAGVTARARGFVDTIPDNLSKLLNPGSPGEFSEFGIMDRKNTRLLSTMSRSLERFFIAGQAHARQRPVAPWVNFTQQPVMSFGKTELKAAKMVDGRRAAPVPRFIFNLSPINYCLAAFLHSDLSHSLRERDPTHGPGFGPARGRAGKLLSKVESQLAGVGKLRTRAIMSDIAKWDANMCEVLISASFDLIESAVDKTGLDATARATRKLMCMTAKRQLMQKIVEHPSGFFVELFGCMPSGSYYTSMLNTVANDMLAVSLLGSMVLDAGRDLDTVDVDDVARVVSNTLISYGDNQLIFEELFTTFGFSYTPARHAEHLRFFGMTLKEDETDVSDLVGRVRFCSRGVVQTPKGLAITRSHSSLYSKLGGRPHDDPLYNKLYVRALMVDLLGTDPGLYRELAAIDEGIHVPPDFVVSDAKVEKVVEPFARRFFGRSTPEAVSAFVAILQSRGPPNRRTLLSLSLPRKDRPEDAPRRFGSDLVLGASREEDLDEVGKWLAAQDYEAYTKYLRDTGQLDVLVGN</sequence>
<dbReference type="KEGG" id="vg:80549583"/>
<evidence type="ECO:0000256" key="4">
    <source>
        <dbReference type="SAM" id="MobiDB-lite"/>
    </source>
</evidence>
<evidence type="ECO:0000256" key="2">
    <source>
        <dbReference type="ARBA" id="ARBA00022695"/>
    </source>
</evidence>
<dbReference type="InterPro" id="IPR007094">
    <property type="entry name" value="RNA-dir_pol_PSvirus"/>
</dbReference>
<protein>
    <submittedName>
        <fullName evidence="6">RNA-dependent RNA polymerase</fullName>
    </submittedName>
</protein>
<dbReference type="GO" id="GO:0006351">
    <property type="term" value="P:DNA-templated transcription"/>
    <property type="evidence" value="ECO:0007669"/>
    <property type="project" value="InterPro"/>
</dbReference>
<proteinExistence type="predicted"/>
<dbReference type="InterPro" id="IPR001205">
    <property type="entry name" value="RNA-dir_pol_C"/>
</dbReference>
<dbReference type="Pfam" id="PF00680">
    <property type="entry name" value="RdRP_1"/>
    <property type="match status" value="1"/>
</dbReference>
<dbReference type="GO" id="GO:0003968">
    <property type="term" value="F:RNA-directed RNA polymerase activity"/>
    <property type="evidence" value="ECO:0007669"/>
    <property type="project" value="UniProtKB-KW"/>
</dbReference>
<dbReference type="InterPro" id="IPR043502">
    <property type="entry name" value="DNA/RNA_pol_sf"/>
</dbReference>
<dbReference type="Proteomes" id="UP000500971">
    <property type="component" value="Genome"/>
</dbReference>
<evidence type="ECO:0000259" key="5">
    <source>
        <dbReference type="PROSITE" id="PS50507"/>
    </source>
</evidence>
<keyword evidence="2" id="KW-0548">Nucleotidyltransferase</keyword>
<keyword evidence="3" id="KW-0693">Viral RNA replication</keyword>
<feature type="region of interest" description="Disordered" evidence="4">
    <location>
        <begin position="106"/>
        <end position="125"/>
    </location>
</feature>
<dbReference type="RefSeq" id="YP_010839672.1">
    <property type="nucleotide sequence ID" value="NC_078028.1"/>
</dbReference>
<evidence type="ECO:0000256" key="3">
    <source>
        <dbReference type="ARBA" id="ARBA00022953"/>
    </source>
</evidence>
<dbReference type="SUPFAM" id="SSF56672">
    <property type="entry name" value="DNA/RNA polymerases"/>
    <property type="match status" value="1"/>
</dbReference>
<dbReference type="PROSITE" id="PS50507">
    <property type="entry name" value="RDRP_SSRNA_POS"/>
    <property type="match status" value="1"/>
</dbReference>
<dbReference type="EMBL" id="KX778766">
    <property type="protein sequence ID" value="ASV63092.1"/>
    <property type="molecule type" value="Genomic_RNA"/>
</dbReference>
<feature type="domain" description="RdRp catalytic" evidence="5">
    <location>
        <begin position="416"/>
        <end position="558"/>
    </location>
</feature>
<evidence type="ECO:0000313" key="6">
    <source>
        <dbReference type="EMBL" id="ASV63092.1"/>
    </source>
</evidence>
<dbReference type="GO" id="GO:0003723">
    <property type="term" value="F:RNA binding"/>
    <property type="evidence" value="ECO:0007669"/>
    <property type="project" value="InterPro"/>
</dbReference>
<keyword evidence="1" id="KW-0808">Transferase</keyword>
<keyword evidence="6" id="KW-0696">RNA-directed RNA polymerase</keyword>
<dbReference type="GO" id="GO:0039694">
    <property type="term" value="P:viral RNA genome replication"/>
    <property type="evidence" value="ECO:0007669"/>
    <property type="project" value="InterPro"/>
</dbReference>
<organism evidence="6 7">
    <name type="scientific">Colletotrichum camelliae filamentous virus 1</name>
    <dbReference type="NCBI Taxonomy" id="2029458"/>
    <lineage>
        <taxon>Viruses</taxon>
        <taxon>Riboviria</taxon>
        <taxon>Riboviria incertae sedis</taxon>
        <taxon>Polymycoviridae</taxon>
        <taxon>Polymycovirus</taxon>
        <taxon>Polymycovirus colletotrichi</taxon>
        <taxon>Colletotrichum camelliae polymycovirus 1</taxon>
    </lineage>
</organism>
<accession>A0A286M3M8</accession>
<keyword evidence="7" id="KW-1185">Reference proteome</keyword>
<dbReference type="GeneID" id="80549583"/>
<name>A0A286M3M8_9VIRU</name>
<evidence type="ECO:0000256" key="1">
    <source>
        <dbReference type="ARBA" id="ARBA00022679"/>
    </source>
</evidence>